<proteinExistence type="predicted"/>
<gene>
    <name evidence="1" type="ORF">ENJ74_03335</name>
</gene>
<dbReference type="Proteomes" id="UP000885722">
    <property type="component" value="Unassembled WGS sequence"/>
</dbReference>
<feature type="non-terminal residue" evidence="1">
    <location>
        <position position="210"/>
    </location>
</feature>
<dbReference type="Gene3D" id="1.10.510.10">
    <property type="entry name" value="Transferase(Phosphotransferase) domain 1"/>
    <property type="match status" value="1"/>
</dbReference>
<reference evidence="1" key="1">
    <citation type="journal article" date="2020" name="mSystems">
        <title>Genome- and Community-Level Interaction Insights into Carbon Utilization and Element Cycling Functions of Hydrothermarchaeota in Hydrothermal Sediment.</title>
        <authorList>
            <person name="Zhou Z."/>
            <person name="Liu Y."/>
            <person name="Xu W."/>
            <person name="Pan J."/>
            <person name="Luo Z.H."/>
            <person name="Li M."/>
        </authorList>
    </citation>
    <scope>NUCLEOTIDE SEQUENCE [LARGE SCALE GENOMIC DNA]</scope>
    <source>
        <strain evidence="1">HyVt-513</strain>
    </source>
</reference>
<dbReference type="EMBL" id="DRNO01000225">
    <property type="protein sequence ID" value="HFC03887.1"/>
    <property type="molecule type" value="Genomic_DNA"/>
</dbReference>
<dbReference type="InterPro" id="IPR011009">
    <property type="entry name" value="Kinase-like_dom_sf"/>
</dbReference>
<accession>A0A7V2SJ98</accession>
<organism evidence="1">
    <name type="scientific">Nitratifractor salsuginis</name>
    <dbReference type="NCBI Taxonomy" id="269261"/>
    <lineage>
        <taxon>Bacteria</taxon>
        <taxon>Pseudomonadati</taxon>
        <taxon>Campylobacterota</taxon>
        <taxon>Epsilonproteobacteria</taxon>
        <taxon>Campylobacterales</taxon>
        <taxon>Sulfurovaceae</taxon>
        <taxon>Nitratifractor</taxon>
    </lineage>
</organism>
<dbReference type="AlphaFoldDB" id="A0A7V2SJ98"/>
<dbReference type="SUPFAM" id="SSF56112">
    <property type="entry name" value="Protein kinase-like (PK-like)"/>
    <property type="match status" value="1"/>
</dbReference>
<evidence type="ECO:0000313" key="1">
    <source>
        <dbReference type="EMBL" id="HFC03887.1"/>
    </source>
</evidence>
<name>A0A7V2SJ98_9BACT</name>
<protein>
    <recommendedName>
        <fullName evidence="2">Mn2+-dependent serine/threonine protein kinase</fullName>
    </recommendedName>
</protein>
<sequence>MSTNRPEWIGEALRAQPEKEIFSVEHAGERYWIKKGRPTGSKRVHALGYRLTGLPFLRPVERKTAEEAAAFEAQKLRRLHLLGLPVPEVIWSGEGCFAMRDTGEGLSGRLKRADRVTGDRWLSGVVEALSALHRHGEYHGASQIRNFTVDSEQNVSVIDFEESFEEEADLKALQFRDLFLLLYSLIRQKHETDYPALLAEYMERSGNRDF</sequence>
<comment type="caution">
    <text evidence="1">The sequence shown here is derived from an EMBL/GenBank/DDBJ whole genome shotgun (WGS) entry which is preliminary data.</text>
</comment>
<evidence type="ECO:0008006" key="2">
    <source>
        <dbReference type="Google" id="ProtNLM"/>
    </source>
</evidence>